<dbReference type="InterPro" id="IPR010559">
    <property type="entry name" value="Sig_transdc_His_kin_internal"/>
</dbReference>
<keyword evidence="8" id="KW-1133">Transmembrane helix</keyword>
<evidence type="ECO:0000313" key="10">
    <source>
        <dbReference type="EMBL" id="PKG21895.1"/>
    </source>
</evidence>
<feature type="transmembrane region" description="Helical" evidence="8">
    <location>
        <begin position="314"/>
        <end position="339"/>
    </location>
</feature>
<dbReference type="GO" id="GO:0016020">
    <property type="term" value="C:membrane"/>
    <property type="evidence" value="ECO:0007669"/>
    <property type="project" value="InterPro"/>
</dbReference>
<dbReference type="Gene3D" id="3.30.565.10">
    <property type="entry name" value="Histidine kinase-like ATPase, C-terminal domain"/>
    <property type="match status" value="1"/>
</dbReference>
<sequence>MINETIEEKIDIGYLGSIELLSGKTRSEGVLTKKEDCMWTFEWYKLRNWKLQNKLIIIYIPLIVLPSVVSLIVLTNSYNQTSQKIIGHYSKTIINLTRDKIDTQVSDYNDLSLKVFTKTEISQLFEDIPKNQFERLSIQRKLDQYTRPIIGEIDINNIISCVFITKSGRFVVGSDNADYYNDYEQAFIDNIEKAKGAPIWFNPREFRVGSQKVQAFRLARVIKDNNFQPIGIAYLVINSRWLQNTLESAQIGSGVQLALRDSRNQVVVKKDMHSDKSSKDTLDIVAQSKENSWSVFASFSLDELYRTVNRMSSFAIGLIALCTVVGLVATYIFVIDLVIPIKHLRENMHQGIKGIRPHLMTKFKGAREIGELNDLFISVLYEIYNLVEEVKGNEKKKRKAELKLLQNQLSPHFLYNTLNSIRWMALIRKQDHIREMVDALTHLLTYSLRNTDELVLLKDELSVMQEYVKIQKVRYQNFQFTIHIEDDLENVEIFKFLLQPLIENALVHGLSSIDRPGEIKLFIKESNNQLLIQVSDNGTGIPDERLLSLQEMLAGKNEGNSIGLRSVQERIQMHYGSQYGLQILSMEGMGTTMEILIPLIRDVEVETVEESDDC</sequence>
<dbReference type="InterPro" id="IPR050640">
    <property type="entry name" value="Bact_2-comp_sensor_kinase"/>
</dbReference>
<evidence type="ECO:0000256" key="1">
    <source>
        <dbReference type="ARBA" id="ARBA00000085"/>
    </source>
</evidence>
<dbReference type="InterPro" id="IPR036890">
    <property type="entry name" value="HATPase_C_sf"/>
</dbReference>
<gene>
    <name evidence="10" type="ORF">CWS01_19920</name>
</gene>
<dbReference type="InterPro" id="IPR003594">
    <property type="entry name" value="HATPase_dom"/>
</dbReference>
<keyword evidence="11" id="KW-1185">Reference proteome</keyword>
<reference evidence="10 11" key="1">
    <citation type="journal article" date="2003" name="Int. J. Syst. Evol. Microbiol.">
        <title>Bacillus nealsonii sp. nov., isolated from a spacecraft-assembly facility, whose spores are gamma-radiation resistant.</title>
        <authorList>
            <person name="Venkateswaran K."/>
            <person name="Kempf M."/>
            <person name="Chen F."/>
            <person name="Satomi M."/>
            <person name="Nicholson W."/>
            <person name="Kern R."/>
        </authorList>
    </citation>
    <scope>NUCLEOTIDE SEQUENCE [LARGE SCALE GENOMIC DNA]</scope>
    <source>
        <strain evidence="10 11">FO-92</strain>
    </source>
</reference>
<dbReference type="Pfam" id="PF06580">
    <property type="entry name" value="His_kinase"/>
    <property type="match status" value="1"/>
</dbReference>
<keyword evidence="7" id="KW-0902">Two-component regulatory system</keyword>
<dbReference type="SUPFAM" id="SSF55874">
    <property type="entry name" value="ATPase domain of HSP90 chaperone/DNA topoisomerase II/histidine kinase"/>
    <property type="match status" value="1"/>
</dbReference>
<keyword evidence="5" id="KW-0418">Kinase</keyword>
<proteinExistence type="predicted"/>
<dbReference type="PANTHER" id="PTHR34220">
    <property type="entry name" value="SENSOR HISTIDINE KINASE YPDA"/>
    <property type="match status" value="1"/>
</dbReference>
<comment type="caution">
    <text evidence="10">The sequence shown here is derived from an EMBL/GenBank/DDBJ whole genome shotgun (WGS) entry which is preliminary data.</text>
</comment>
<dbReference type="GO" id="GO:0000155">
    <property type="term" value="F:phosphorelay sensor kinase activity"/>
    <property type="evidence" value="ECO:0007669"/>
    <property type="project" value="InterPro"/>
</dbReference>
<evidence type="ECO:0000259" key="9">
    <source>
        <dbReference type="PROSITE" id="PS50109"/>
    </source>
</evidence>
<dbReference type="AlphaFoldDB" id="A0A2N0YXB3"/>
<keyword evidence="4" id="KW-0547">Nucleotide-binding</keyword>
<dbReference type="InterPro" id="IPR005467">
    <property type="entry name" value="His_kinase_dom"/>
</dbReference>
<evidence type="ECO:0000313" key="11">
    <source>
        <dbReference type="Proteomes" id="UP000233375"/>
    </source>
</evidence>
<accession>A0A2N0YXB3</accession>
<keyword evidence="3" id="KW-0808">Transferase</keyword>
<name>A0A2N0YXB3_9BACI</name>
<dbReference type="Proteomes" id="UP000233375">
    <property type="component" value="Unassembled WGS sequence"/>
</dbReference>
<evidence type="ECO:0000256" key="2">
    <source>
        <dbReference type="ARBA" id="ARBA00012438"/>
    </source>
</evidence>
<dbReference type="InterPro" id="IPR004358">
    <property type="entry name" value="Sig_transdc_His_kin-like_C"/>
</dbReference>
<dbReference type="Pfam" id="PF02518">
    <property type="entry name" value="HATPase_c"/>
    <property type="match status" value="1"/>
</dbReference>
<evidence type="ECO:0000256" key="5">
    <source>
        <dbReference type="ARBA" id="ARBA00022777"/>
    </source>
</evidence>
<dbReference type="PROSITE" id="PS50109">
    <property type="entry name" value="HIS_KIN"/>
    <property type="match status" value="1"/>
</dbReference>
<dbReference type="GO" id="GO:0005524">
    <property type="term" value="F:ATP binding"/>
    <property type="evidence" value="ECO:0007669"/>
    <property type="project" value="UniProtKB-KW"/>
</dbReference>
<keyword evidence="6" id="KW-0067">ATP-binding</keyword>
<keyword evidence="8" id="KW-0472">Membrane</keyword>
<feature type="transmembrane region" description="Helical" evidence="8">
    <location>
        <begin position="55"/>
        <end position="74"/>
    </location>
</feature>
<dbReference type="SMART" id="SM00387">
    <property type="entry name" value="HATPase_c"/>
    <property type="match status" value="1"/>
</dbReference>
<evidence type="ECO:0000256" key="8">
    <source>
        <dbReference type="SAM" id="Phobius"/>
    </source>
</evidence>
<dbReference type="EMBL" id="PISE01000054">
    <property type="protein sequence ID" value="PKG21895.1"/>
    <property type="molecule type" value="Genomic_DNA"/>
</dbReference>
<dbReference type="EC" id="2.7.13.3" evidence="2"/>
<dbReference type="PANTHER" id="PTHR34220:SF7">
    <property type="entry name" value="SENSOR HISTIDINE KINASE YPDA"/>
    <property type="match status" value="1"/>
</dbReference>
<keyword evidence="8" id="KW-0812">Transmembrane</keyword>
<organism evidence="10 11">
    <name type="scientific">Niallia nealsonii</name>
    <dbReference type="NCBI Taxonomy" id="115979"/>
    <lineage>
        <taxon>Bacteria</taxon>
        <taxon>Bacillati</taxon>
        <taxon>Bacillota</taxon>
        <taxon>Bacilli</taxon>
        <taxon>Bacillales</taxon>
        <taxon>Bacillaceae</taxon>
        <taxon>Niallia</taxon>
    </lineage>
</organism>
<evidence type="ECO:0000256" key="4">
    <source>
        <dbReference type="ARBA" id="ARBA00022741"/>
    </source>
</evidence>
<comment type="catalytic activity">
    <reaction evidence="1">
        <text>ATP + protein L-histidine = ADP + protein N-phospho-L-histidine.</text>
        <dbReference type="EC" id="2.7.13.3"/>
    </reaction>
</comment>
<dbReference type="PRINTS" id="PR00344">
    <property type="entry name" value="BCTRLSENSOR"/>
</dbReference>
<feature type="domain" description="Histidine kinase" evidence="9">
    <location>
        <begin position="497"/>
        <end position="601"/>
    </location>
</feature>
<evidence type="ECO:0000256" key="7">
    <source>
        <dbReference type="ARBA" id="ARBA00023012"/>
    </source>
</evidence>
<protein>
    <recommendedName>
        <fullName evidence="2">histidine kinase</fullName>
        <ecNumber evidence="2">2.7.13.3</ecNumber>
    </recommendedName>
</protein>
<evidence type="ECO:0000256" key="3">
    <source>
        <dbReference type="ARBA" id="ARBA00022679"/>
    </source>
</evidence>
<evidence type="ECO:0000256" key="6">
    <source>
        <dbReference type="ARBA" id="ARBA00022840"/>
    </source>
</evidence>